<dbReference type="GO" id="GO:0000049">
    <property type="term" value="F:tRNA binding"/>
    <property type="evidence" value="ECO:0007669"/>
    <property type="project" value="UniProtKB-UniRule"/>
</dbReference>
<dbReference type="STRING" id="1457250.GCA_000755225_02331"/>
<dbReference type="KEGG" id="hsn:DV733_00205"/>
<dbReference type="InterPro" id="IPR036838">
    <property type="entry name" value="Ribosomal_uS10_dom_sf"/>
</dbReference>
<evidence type="ECO:0000256" key="5">
    <source>
        <dbReference type="SAM" id="MobiDB-lite"/>
    </source>
</evidence>
<dbReference type="Proteomes" id="UP000296706">
    <property type="component" value="Chromosome"/>
</dbReference>
<organism evidence="7 8">
    <name type="scientific">Halapricum salinum</name>
    <dbReference type="NCBI Taxonomy" id="1457250"/>
    <lineage>
        <taxon>Archaea</taxon>
        <taxon>Methanobacteriati</taxon>
        <taxon>Methanobacteriota</taxon>
        <taxon>Stenosarchaea group</taxon>
        <taxon>Halobacteria</taxon>
        <taxon>Halobacteriales</taxon>
        <taxon>Haloarculaceae</taxon>
        <taxon>Halapricum</taxon>
    </lineage>
</organism>
<evidence type="ECO:0000256" key="4">
    <source>
        <dbReference type="HAMAP-Rule" id="MF_00508"/>
    </source>
</evidence>
<dbReference type="InterPro" id="IPR001848">
    <property type="entry name" value="Ribosomal_uS10"/>
</dbReference>
<dbReference type="EMBL" id="CP031310">
    <property type="protein sequence ID" value="QCC49741.1"/>
    <property type="molecule type" value="Genomic_DNA"/>
</dbReference>
<evidence type="ECO:0000259" key="6">
    <source>
        <dbReference type="SMART" id="SM01403"/>
    </source>
</evidence>
<dbReference type="GeneID" id="39846245"/>
<accession>A0A4D6H8E2</accession>
<comment type="similarity">
    <text evidence="1 4">Belongs to the universal ribosomal protein uS10 family.</text>
</comment>
<keyword evidence="2 4" id="KW-0689">Ribosomal protein</keyword>
<evidence type="ECO:0000256" key="2">
    <source>
        <dbReference type="ARBA" id="ARBA00022980"/>
    </source>
</evidence>
<dbReference type="GO" id="GO:1990904">
    <property type="term" value="C:ribonucleoprotein complex"/>
    <property type="evidence" value="ECO:0007669"/>
    <property type="project" value="UniProtKB-KW"/>
</dbReference>
<sequence>MPFVTKLTFQSGDRQVLDDVVDEIKASAARKGVEHKGPHPQPPDDFRVPQSKTLTDDHNRFDAWNYTVYTRTVEIVGHDEFARSIAGRDLPDSVSVEVEVDQQHGLGRGN</sequence>
<dbReference type="InterPro" id="IPR027486">
    <property type="entry name" value="Ribosomal_uS10_dom"/>
</dbReference>
<name>A0A4D6H8E2_9EURY</name>
<dbReference type="Gene3D" id="3.30.70.600">
    <property type="entry name" value="Ribosomal protein S10 domain"/>
    <property type="match status" value="1"/>
</dbReference>
<dbReference type="GO" id="GO:0005840">
    <property type="term" value="C:ribosome"/>
    <property type="evidence" value="ECO:0007669"/>
    <property type="project" value="UniProtKB-KW"/>
</dbReference>
<dbReference type="SUPFAM" id="SSF54999">
    <property type="entry name" value="Ribosomal protein S10"/>
    <property type="match status" value="1"/>
</dbReference>
<dbReference type="GO" id="GO:0003735">
    <property type="term" value="F:structural constituent of ribosome"/>
    <property type="evidence" value="ECO:0007669"/>
    <property type="project" value="InterPro"/>
</dbReference>
<evidence type="ECO:0000313" key="7">
    <source>
        <dbReference type="EMBL" id="QCC49741.1"/>
    </source>
</evidence>
<dbReference type="RefSeq" id="WP_049993187.1">
    <property type="nucleotide sequence ID" value="NZ_CP031310.1"/>
</dbReference>
<evidence type="ECO:0000313" key="8">
    <source>
        <dbReference type="Proteomes" id="UP000296706"/>
    </source>
</evidence>
<dbReference type="SMART" id="SM01403">
    <property type="entry name" value="Ribosomal_S10"/>
    <property type="match status" value="1"/>
</dbReference>
<feature type="compositionally biased region" description="Basic and acidic residues" evidence="5">
    <location>
        <begin position="31"/>
        <end position="47"/>
    </location>
</feature>
<keyword evidence="8" id="KW-1185">Reference proteome</keyword>
<dbReference type="Pfam" id="PF00338">
    <property type="entry name" value="Ribosomal_S10"/>
    <property type="match status" value="1"/>
</dbReference>
<comment type="subunit">
    <text evidence="4">Part of the 30S ribosomal subunit.</text>
</comment>
<protein>
    <recommendedName>
        <fullName evidence="4">Small ribosomal subunit protein uS10</fullName>
    </recommendedName>
</protein>
<gene>
    <name evidence="4" type="primary">rps10</name>
    <name evidence="7" type="ORF">DV733_00205</name>
</gene>
<feature type="region of interest" description="Disordered" evidence="5">
    <location>
        <begin position="28"/>
        <end position="54"/>
    </location>
</feature>
<keyword evidence="3 4" id="KW-0687">Ribonucleoprotein</keyword>
<dbReference type="OrthoDB" id="333791at2157"/>
<feature type="domain" description="Small ribosomal subunit protein uS10" evidence="6">
    <location>
        <begin position="6"/>
        <end position="99"/>
    </location>
</feature>
<dbReference type="GO" id="GO:0006412">
    <property type="term" value="P:translation"/>
    <property type="evidence" value="ECO:0007669"/>
    <property type="project" value="UniProtKB-UniRule"/>
</dbReference>
<evidence type="ECO:0000256" key="1">
    <source>
        <dbReference type="ARBA" id="ARBA00007102"/>
    </source>
</evidence>
<evidence type="ECO:0000256" key="3">
    <source>
        <dbReference type="ARBA" id="ARBA00023274"/>
    </source>
</evidence>
<comment type="function">
    <text evidence="4">Involved in the binding of tRNA to the ribosomes.</text>
</comment>
<reference evidence="7 8" key="1">
    <citation type="journal article" date="2019" name="Nat. Commun.">
        <title>A new type of DNA phosphorothioation-based antiviral system in archaea.</title>
        <authorList>
            <person name="Xiong L."/>
            <person name="Liu S."/>
            <person name="Chen S."/>
            <person name="Xiao Y."/>
            <person name="Zhu B."/>
            <person name="Gao Y."/>
            <person name="Zhang Y."/>
            <person name="Chen B."/>
            <person name="Luo J."/>
            <person name="Deng Z."/>
            <person name="Chen X."/>
            <person name="Wang L."/>
            <person name="Chen S."/>
        </authorList>
    </citation>
    <scope>NUCLEOTIDE SEQUENCE [LARGE SCALE GENOMIC DNA]</scope>
    <source>
        <strain evidence="7 8">CBA1105</strain>
    </source>
</reference>
<dbReference type="HAMAP" id="MF_00508">
    <property type="entry name" value="Ribosomal_uS10"/>
    <property type="match status" value="1"/>
</dbReference>
<proteinExistence type="inferred from homology"/>
<dbReference type="AlphaFoldDB" id="A0A4D6H8E2"/>